<dbReference type="RefSeq" id="WP_083688266.1">
    <property type="nucleotide sequence ID" value="NZ_FTLW01000002.1"/>
</dbReference>
<dbReference type="PANTHER" id="PTHR33516">
    <property type="entry name" value="LEXA REPRESSOR"/>
    <property type="match status" value="1"/>
</dbReference>
<accession>A0A1N6S541</accession>
<evidence type="ECO:0000313" key="3">
    <source>
        <dbReference type="Proteomes" id="UP000241788"/>
    </source>
</evidence>
<dbReference type="InterPro" id="IPR039418">
    <property type="entry name" value="LexA-like"/>
</dbReference>
<proteinExistence type="predicted"/>
<gene>
    <name evidence="2" type="ORF">SAMN05421546_1183</name>
</gene>
<reference evidence="3" key="1">
    <citation type="submission" date="2017-01" db="EMBL/GenBank/DDBJ databases">
        <authorList>
            <person name="Varghese N."/>
            <person name="Submissions S."/>
        </authorList>
    </citation>
    <scope>NUCLEOTIDE SEQUENCE [LARGE SCALE GENOMIC DNA]</scope>
    <source>
        <strain evidence="3">UM1</strain>
    </source>
</reference>
<protein>
    <submittedName>
        <fullName evidence="2">SOS response UmuD protein. Serine peptidase. MEROPS family S24</fullName>
    </submittedName>
</protein>
<dbReference type="STRING" id="1604334.SAMN05421546_1183"/>
<dbReference type="SUPFAM" id="SSF51306">
    <property type="entry name" value="LexA/Signal peptidase"/>
    <property type="match status" value="1"/>
</dbReference>
<dbReference type="Pfam" id="PF00717">
    <property type="entry name" value="Peptidase_S24"/>
    <property type="match status" value="1"/>
</dbReference>
<dbReference type="CDD" id="cd06529">
    <property type="entry name" value="S24_LexA-like"/>
    <property type="match status" value="1"/>
</dbReference>
<organism evidence="2 3">
    <name type="scientific">Solilutibacter tolerans</name>
    <dbReference type="NCBI Taxonomy" id="1604334"/>
    <lineage>
        <taxon>Bacteria</taxon>
        <taxon>Pseudomonadati</taxon>
        <taxon>Pseudomonadota</taxon>
        <taxon>Gammaproteobacteria</taxon>
        <taxon>Lysobacterales</taxon>
        <taxon>Lysobacteraceae</taxon>
        <taxon>Solilutibacter</taxon>
    </lineage>
</organism>
<dbReference type="PANTHER" id="PTHR33516:SF2">
    <property type="entry name" value="LEXA REPRESSOR-RELATED"/>
    <property type="match status" value="1"/>
</dbReference>
<dbReference type="InterPro" id="IPR015927">
    <property type="entry name" value="Peptidase_S24_S26A/B/C"/>
</dbReference>
<dbReference type="EMBL" id="FTLW01000002">
    <property type="protein sequence ID" value="SIQ36076.1"/>
    <property type="molecule type" value="Genomic_DNA"/>
</dbReference>
<name>A0A1N6S541_9GAMM</name>
<keyword evidence="3" id="KW-1185">Reference proteome</keyword>
<dbReference type="InterPro" id="IPR050077">
    <property type="entry name" value="LexA_repressor"/>
</dbReference>
<dbReference type="NCBIfam" id="NF007621">
    <property type="entry name" value="PRK10276.1"/>
    <property type="match status" value="1"/>
</dbReference>
<feature type="domain" description="Peptidase S24/S26A/S26B/S26C" evidence="1">
    <location>
        <begin position="31"/>
        <end position="148"/>
    </location>
</feature>
<dbReference type="InterPro" id="IPR036286">
    <property type="entry name" value="LexA/Signal_pep-like_sf"/>
</dbReference>
<sequence>MLTIPVSRRPLPTPTGFLGSVSALSQRSLPMLATSAACGFPSPAEDFFREDDRLDLNEKLIANPPATFLVQADCGGSMVDFGIHDGDLLIVDRSISPRPGHTVVVLWEGGFVCKKLYVRGNRIVLASSEGHTSIFVPEDVELDIWGVVRSSVHFHV</sequence>
<evidence type="ECO:0000259" key="1">
    <source>
        <dbReference type="Pfam" id="PF00717"/>
    </source>
</evidence>
<dbReference type="Gene3D" id="2.10.109.10">
    <property type="entry name" value="Umud Fragment, subunit A"/>
    <property type="match status" value="1"/>
</dbReference>
<dbReference type="AlphaFoldDB" id="A0A1N6S541"/>
<dbReference type="Proteomes" id="UP000241788">
    <property type="component" value="Unassembled WGS sequence"/>
</dbReference>
<evidence type="ECO:0000313" key="2">
    <source>
        <dbReference type="EMBL" id="SIQ36076.1"/>
    </source>
</evidence>